<feature type="compositionally biased region" description="Basic and acidic residues" evidence="16">
    <location>
        <begin position="668"/>
        <end position="682"/>
    </location>
</feature>
<evidence type="ECO:0000256" key="15">
    <source>
        <dbReference type="SAM" id="Coils"/>
    </source>
</evidence>
<keyword evidence="6" id="KW-0053">Apoptosis</keyword>
<evidence type="ECO:0000256" key="13">
    <source>
        <dbReference type="ARBA" id="ARBA00072349"/>
    </source>
</evidence>
<dbReference type="SUPFAM" id="SSF68906">
    <property type="entry name" value="SAP domain"/>
    <property type="match status" value="1"/>
</dbReference>
<evidence type="ECO:0000256" key="4">
    <source>
        <dbReference type="ARBA" id="ARBA00022499"/>
    </source>
</evidence>
<evidence type="ECO:0000259" key="17">
    <source>
        <dbReference type="PROSITE" id="PS50800"/>
    </source>
</evidence>
<dbReference type="SMART" id="SM00513">
    <property type="entry name" value="SAP"/>
    <property type="match status" value="1"/>
</dbReference>
<feature type="domain" description="SAP" evidence="17">
    <location>
        <begin position="631"/>
        <end position="665"/>
    </location>
</feature>
<dbReference type="Pfam" id="PF02037">
    <property type="entry name" value="SAP"/>
    <property type="match status" value="1"/>
</dbReference>
<dbReference type="InterPro" id="IPR003034">
    <property type="entry name" value="SAP_dom"/>
</dbReference>
<feature type="compositionally biased region" description="Basic and acidic residues" evidence="16">
    <location>
        <begin position="336"/>
        <end position="347"/>
    </location>
</feature>
<dbReference type="FunFam" id="1.10.720.30:FF:000006">
    <property type="entry name" value="Cell division cycle and apoptosis regulator protein 1"/>
    <property type="match status" value="1"/>
</dbReference>
<feature type="region of interest" description="Disordered" evidence="16">
    <location>
        <begin position="668"/>
        <end position="714"/>
    </location>
</feature>
<evidence type="ECO:0000256" key="10">
    <source>
        <dbReference type="ARBA" id="ARBA00023159"/>
    </source>
</evidence>
<feature type="coiled-coil region" evidence="15">
    <location>
        <begin position="1005"/>
        <end position="1081"/>
    </location>
</feature>
<dbReference type="SUPFAM" id="SSF47473">
    <property type="entry name" value="EF-hand"/>
    <property type="match status" value="1"/>
</dbReference>
<feature type="region of interest" description="Disordered" evidence="16">
    <location>
        <begin position="862"/>
        <end position="887"/>
    </location>
</feature>
<accession>A0A8C3I461</accession>
<dbReference type="Pfam" id="PF14444">
    <property type="entry name" value="S1-like"/>
    <property type="match status" value="1"/>
</dbReference>
<feature type="compositionally biased region" description="Basic and acidic residues" evidence="16">
    <location>
        <begin position="825"/>
        <end position="839"/>
    </location>
</feature>
<evidence type="ECO:0000313" key="19">
    <source>
        <dbReference type="Proteomes" id="UP000694380"/>
    </source>
</evidence>
<dbReference type="SUPFAM" id="SSF50249">
    <property type="entry name" value="Nucleic acid-binding proteins"/>
    <property type="match status" value="1"/>
</dbReference>
<dbReference type="GO" id="GO:0003713">
    <property type="term" value="F:transcription coactivator activity"/>
    <property type="evidence" value="ECO:0007669"/>
    <property type="project" value="UniProtKB-ARBA"/>
</dbReference>
<dbReference type="InterPro" id="IPR012340">
    <property type="entry name" value="NA-bd_OB-fold"/>
</dbReference>
<dbReference type="PANTHER" id="PTHR14304">
    <property type="entry name" value="CELL DIVISION CYCLE AND APOPTOSIS REGULATOR PROTEIN"/>
    <property type="match status" value="1"/>
</dbReference>
<dbReference type="GO" id="GO:0006915">
    <property type="term" value="P:apoptotic process"/>
    <property type="evidence" value="ECO:0007669"/>
    <property type="project" value="UniProtKB-KW"/>
</dbReference>
<dbReference type="PANTHER" id="PTHR14304:SF14">
    <property type="entry name" value="CELL DIVISION CYCLE AND APOPTOSIS REGULATOR PROTEIN 1"/>
    <property type="match status" value="1"/>
</dbReference>
<organism evidence="18 19">
    <name type="scientific">Chrysemys picta bellii</name>
    <name type="common">Western painted turtle</name>
    <name type="synonym">Emys bellii</name>
    <dbReference type="NCBI Taxonomy" id="8478"/>
    <lineage>
        <taxon>Eukaryota</taxon>
        <taxon>Metazoa</taxon>
        <taxon>Chordata</taxon>
        <taxon>Craniata</taxon>
        <taxon>Vertebrata</taxon>
        <taxon>Euteleostomi</taxon>
        <taxon>Archelosauria</taxon>
        <taxon>Testudinata</taxon>
        <taxon>Testudines</taxon>
        <taxon>Cryptodira</taxon>
        <taxon>Durocryptodira</taxon>
        <taxon>Testudinoidea</taxon>
        <taxon>Emydidae</taxon>
        <taxon>Chrysemys</taxon>
    </lineage>
</organism>
<keyword evidence="5" id="KW-0597">Phosphoprotein</keyword>
<proteinExistence type="predicted"/>
<dbReference type="PROSITE" id="PS50800">
    <property type="entry name" value="SAP"/>
    <property type="match status" value="1"/>
</dbReference>
<evidence type="ECO:0000313" key="18">
    <source>
        <dbReference type="Ensembl" id="ENSCPBP00000028175.1"/>
    </source>
</evidence>
<feature type="region of interest" description="Disordered" evidence="16">
    <location>
        <begin position="595"/>
        <end position="633"/>
    </location>
</feature>
<dbReference type="Ensembl" id="ENSCPBT00000033186.1">
    <property type="protein sequence ID" value="ENSCPBP00000028175.1"/>
    <property type="gene ID" value="ENSCPBG00000019635.1"/>
</dbReference>
<dbReference type="Proteomes" id="UP000694380">
    <property type="component" value="Unplaced"/>
</dbReference>
<keyword evidence="8" id="KW-0805">Transcription regulation</keyword>
<dbReference type="InterPro" id="IPR025954">
    <property type="entry name" value="DBC1/CARP1_inactive_NUDIX"/>
</dbReference>
<evidence type="ECO:0000256" key="12">
    <source>
        <dbReference type="ARBA" id="ARBA00023306"/>
    </source>
</evidence>
<dbReference type="Pfam" id="PF14443">
    <property type="entry name" value="DBC1"/>
    <property type="match status" value="1"/>
</dbReference>
<keyword evidence="2" id="KW-0963">Cytoplasm</keyword>
<keyword evidence="4" id="KW-1017">Isopeptide bond</keyword>
<evidence type="ECO:0000256" key="7">
    <source>
        <dbReference type="ARBA" id="ARBA00022843"/>
    </source>
</evidence>
<evidence type="ECO:0000256" key="11">
    <source>
        <dbReference type="ARBA" id="ARBA00023163"/>
    </source>
</evidence>
<feature type="region of interest" description="Disordered" evidence="16">
    <location>
        <begin position="280"/>
        <end position="354"/>
    </location>
</feature>
<evidence type="ECO:0000256" key="16">
    <source>
        <dbReference type="SAM" id="MobiDB-lite"/>
    </source>
</evidence>
<dbReference type="InterPro" id="IPR045353">
    <property type="entry name" value="LAIKA"/>
</dbReference>
<keyword evidence="7" id="KW-0832">Ubl conjugation</keyword>
<dbReference type="Gene3D" id="1.10.720.30">
    <property type="entry name" value="SAP domain"/>
    <property type="match status" value="1"/>
</dbReference>
<evidence type="ECO:0000256" key="14">
    <source>
        <dbReference type="ARBA" id="ARBA00082431"/>
    </source>
</evidence>
<keyword evidence="11" id="KW-0804">Transcription</keyword>
<feature type="region of interest" description="Disordered" evidence="16">
    <location>
        <begin position="792"/>
        <end position="839"/>
    </location>
</feature>
<keyword evidence="9 15" id="KW-0175">Coiled coil</keyword>
<evidence type="ECO:0000256" key="3">
    <source>
        <dbReference type="ARBA" id="ARBA00022491"/>
    </source>
</evidence>
<feature type="compositionally biased region" description="Basic and acidic residues" evidence="16">
    <location>
        <begin position="288"/>
        <end position="329"/>
    </location>
</feature>
<dbReference type="GeneTree" id="ENSGT00530000063672"/>
<dbReference type="InterPro" id="IPR011992">
    <property type="entry name" value="EF-hand-dom_pair"/>
</dbReference>
<dbReference type="InterPro" id="IPR036361">
    <property type="entry name" value="SAP_dom_sf"/>
</dbReference>
<dbReference type="FunFam" id="2.40.50.140:FF:000216">
    <property type="entry name" value="Cell division cycle and apoptosis regulator 1"/>
    <property type="match status" value="1"/>
</dbReference>
<reference evidence="18" key="1">
    <citation type="submission" date="2025-08" db="UniProtKB">
        <authorList>
            <consortium name="Ensembl"/>
        </authorList>
    </citation>
    <scope>IDENTIFICATION</scope>
</reference>
<evidence type="ECO:0000256" key="1">
    <source>
        <dbReference type="ARBA" id="ARBA00004556"/>
    </source>
</evidence>
<feature type="compositionally biased region" description="Acidic residues" evidence="16">
    <location>
        <begin position="605"/>
        <end position="616"/>
    </location>
</feature>
<evidence type="ECO:0000256" key="5">
    <source>
        <dbReference type="ARBA" id="ARBA00022553"/>
    </source>
</evidence>
<keyword evidence="12" id="KW-0131">Cell cycle</keyword>
<keyword evidence="3" id="KW-0678">Repressor</keyword>
<dbReference type="Pfam" id="PF19256">
    <property type="entry name" value="LAIKA"/>
    <property type="match status" value="1"/>
</dbReference>
<reference evidence="18" key="2">
    <citation type="submission" date="2025-09" db="UniProtKB">
        <authorList>
            <consortium name="Ensembl"/>
        </authorList>
    </citation>
    <scope>IDENTIFICATION</scope>
</reference>
<dbReference type="AlphaFoldDB" id="A0A8C3I461"/>
<dbReference type="GO" id="GO:0005634">
    <property type="term" value="C:nucleus"/>
    <property type="evidence" value="ECO:0007669"/>
    <property type="project" value="TreeGrafter"/>
</dbReference>
<evidence type="ECO:0000256" key="9">
    <source>
        <dbReference type="ARBA" id="ARBA00023054"/>
    </source>
</evidence>
<dbReference type="Gene3D" id="2.40.50.140">
    <property type="entry name" value="Nucleic acid-binding proteins"/>
    <property type="match status" value="1"/>
</dbReference>
<feature type="compositionally biased region" description="Basic and acidic residues" evidence="16">
    <location>
        <begin position="792"/>
        <end position="810"/>
    </location>
</feature>
<dbReference type="InterPro" id="IPR025223">
    <property type="entry name" value="S1-like_RNA-bd_dom"/>
</dbReference>
<evidence type="ECO:0000256" key="8">
    <source>
        <dbReference type="ARBA" id="ARBA00023015"/>
    </source>
</evidence>
<dbReference type="GO" id="GO:0048471">
    <property type="term" value="C:perinuclear region of cytoplasm"/>
    <property type="evidence" value="ECO:0007669"/>
    <property type="project" value="UniProtKB-SubCell"/>
</dbReference>
<protein>
    <recommendedName>
        <fullName evidence="13">Cell division cycle and apoptosis regulator protein 1</fullName>
    </recommendedName>
    <alternativeName>
        <fullName evidence="14">Cell cycle and apoptosis regulatory protein 1</fullName>
    </alternativeName>
</protein>
<gene>
    <name evidence="18" type="primary">CCAR1</name>
</gene>
<keyword evidence="19" id="KW-1185">Reference proteome</keyword>
<keyword evidence="10" id="KW-0010">Activator</keyword>
<feature type="compositionally biased region" description="Basic and acidic residues" evidence="16">
    <location>
        <begin position="689"/>
        <end position="714"/>
    </location>
</feature>
<comment type="subcellular location">
    <subcellularLocation>
        <location evidence="1">Cytoplasm</location>
        <location evidence="1">Perinuclear region</location>
    </subcellularLocation>
</comment>
<evidence type="ECO:0000256" key="6">
    <source>
        <dbReference type="ARBA" id="ARBA00022703"/>
    </source>
</evidence>
<evidence type="ECO:0000256" key="2">
    <source>
        <dbReference type="ARBA" id="ARBA00022490"/>
    </source>
</evidence>
<sequence>MAQFGGQKNPPWATQFTATAVSQPAALGVQQPSLLGASPTIYTQQTALAAAGLTTQTPTNYQLTQTAALQQQAAAAAAALQQQYSQPQQTLYSVQQQVCLILIPTVALPTSLSLSTPQPAAQITVSYPTPRSSQQQTQPQKQRVFTGVVTKLHDTFGFVDEDVFFQLSAVKGKTPQVGDRVLVEATYNPNMPFKWNAQRIQTLPNQNQTQTQPLLKTPPTVLQPIAQQTAFSVQAQPQPQSLLQAQISAASITPLLQTQPQPLLQQPQQKAGLLQPPVRIVSQPQPARRLDPPSRFSGRNDRGDPMPNRKDDRSRERERERRRSRERSPQRKRSRERSPRRERERSPRRPRRVVPRYTVQFSKFSLDCPNCDMMELRRRYQNLYIPSDFFDAQFTWVDAFPMSRPFQLGNYCNFYVMHREVDPLDKNTAVLDPPDADHLYSAKVMLMASPSMEDLYHKSCALAEDPQELRDGFQHPARLVKFLVGMKGKDEAMAIGGHWSPSLDGPDPEKDPSVLIKTAIRCCKALTGIDLSVCTQWYRFAEIRYHRPEETHKGRTVPAHVETVVLFFPDVWHCLPTRSEWETLSRGYKQQLVEKLQGERKEADGEQDEEEKDDGEAKEISTPTHWSKLDPKTMKVNDLRKELESRTLSSKGLKSQLIARLTKQLKVEEQKEEQKELEKSEKEDEEEEDRKSEDDKEEEERKRQEEMERQRRERRYILPDEPAIIVHPNWAAKSGKFDCSIMSLSVLLDYRLEDNKEHSFEVSLFAELFNEMLQRDFGVRIYKALISLPEREDKKDKKSKKEERKDKKEEKDDESDDPKPKRRKSGDDKDKKEDKEERKTLVHSEFAECHFCFLDRDDEEMNKRDDRREGNRHCKERSSKDKEKDKTQMITVNRDLLMAFVYFDQSHCGYLLEKDMEEILYTLGLHLSRAQVKKLLNKVVLRESCFYRRLTDTSKDEENQEESEALQEDMLGNRLLLPSPTIKQESKGTEENVGLIVYNGAMVDVGSLLQKLEKSERVRAEIEQKLQLLEEKTDEDEKTILHLENSNKSLSGELKEVKKDLNQLQENLKTSEDTNLQFEGQLNKTIKNLATVMDEIHSVLKKNEDKDQKSKENGANV</sequence>
<name>A0A8C3I461_CHRPI</name>
<dbReference type="InterPro" id="IPR025224">
    <property type="entry name" value="CCAR1/CCAR2"/>
</dbReference>
<dbReference type="SMART" id="SM01122">
    <property type="entry name" value="DBC1"/>
    <property type="match status" value="1"/>
</dbReference>